<reference evidence="1" key="1">
    <citation type="submission" date="2022-04" db="EMBL/GenBank/DDBJ databases">
        <title>Whole genome sequence of Sphaerotilus sp. FB-5.</title>
        <authorList>
            <person name="Takeda M."/>
            <person name="Narihara S."/>
            <person name="Akimoto M."/>
            <person name="Akimoto R."/>
            <person name="Nishiyashiki S."/>
            <person name="Murakami T."/>
        </authorList>
    </citation>
    <scope>NUCLEOTIDE SEQUENCE</scope>
    <source>
        <strain evidence="1">FB-5</strain>
    </source>
</reference>
<sequence length="150" mass="15282">MGAAALAVLVLLALFWLLRPAMPAAGPLDVAAAKAQGPCVAPPDEIRRSHPDLLRHQRDVTVREGVRGARASLAACVNCHATPVAGGATPVRSVLGGPQQFCQGCHTVAAVKLDCFECHATVPQGPGHGASGSVTAALSRRATIRSEGAP</sequence>
<dbReference type="Gene3D" id="3.90.10.10">
    <property type="entry name" value="Cytochrome C3"/>
    <property type="match status" value="1"/>
</dbReference>
<organism evidence="1 2">
    <name type="scientific">Sphaerotilus microaerophilus</name>
    <dbReference type="NCBI Taxonomy" id="2914710"/>
    <lineage>
        <taxon>Bacteria</taxon>
        <taxon>Pseudomonadati</taxon>
        <taxon>Pseudomonadota</taxon>
        <taxon>Betaproteobacteria</taxon>
        <taxon>Burkholderiales</taxon>
        <taxon>Sphaerotilaceae</taxon>
        <taxon>Sphaerotilus</taxon>
    </lineage>
</organism>
<proteinExistence type="predicted"/>
<evidence type="ECO:0000313" key="1">
    <source>
        <dbReference type="EMBL" id="BDI07924.1"/>
    </source>
</evidence>
<evidence type="ECO:0000313" key="2">
    <source>
        <dbReference type="Proteomes" id="UP001057498"/>
    </source>
</evidence>
<keyword evidence="2" id="KW-1185">Reference proteome</keyword>
<dbReference type="EMBL" id="AP025730">
    <property type="protein sequence ID" value="BDI07924.1"/>
    <property type="molecule type" value="Genomic_DNA"/>
</dbReference>
<accession>A0ABM7YTC1</accession>
<gene>
    <name evidence="1" type="ORF">CATMQ487_48940</name>
</gene>
<dbReference type="Proteomes" id="UP001057498">
    <property type="component" value="Chromosome"/>
</dbReference>
<evidence type="ECO:0008006" key="3">
    <source>
        <dbReference type="Google" id="ProtNLM"/>
    </source>
</evidence>
<name>A0ABM7YTC1_9BURK</name>
<protein>
    <recommendedName>
        <fullName evidence="3">Hdr-like menaquinol oxidoreductase cytochrome c subunit</fullName>
    </recommendedName>
</protein>
<dbReference type="SUPFAM" id="SSF48695">
    <property type="entry name" value="Multiheme cytochromes"/>
    <property type="match status" value="1"/>
</dbReference>
<dbReference type="InterPro" id="IPR036280">
    <property type="entry name" value="Multihaem_cyt_sf"/>
</dbReference>